<feature type="transmembrane region" description="Helical" evidence="6">
    <location>
        <begin position="288"/>
        <end position="307"/>
    </location>
</feature>
<dbReference type="GO" id="GO:0022857">
    <property type="term" value="F:transmembrane transporter activity"/>
    <property type="evidence" value="ECO:0007669"/>
    <property type="project" value="TreeGrafter"/>
</dbReference>
<organism evidence="10 12">
    <name type="scientific">Draconibacterium orientale</name>
    <dbReference type="NCBI Taxonomy" id="1168034"/>
    <lineage>
        <taxon>Bacteria</taxon>
        <taxon>Pseudomonadati</taxon>
        <taxon>Bacteroidota</taxon>
        <taxon>Bacteroidia</taxon>
        <taxon>Marinilabiliales</taxon>
        <taxon>Prolixibacteraceae</taxon>
        <taxon>Draconibacterium</taxon>
    </lineage>
</organism>
<dbReference type="STRING" id="1168034.FH5T_07520"/>
<keyword evidence="5 6" id="KW-0472">Membrane</keyword>
<reference evidence="9 11" key="1">
    <citation type="submission" date="2014-03" db="EMBL/GenBank/DDBJ databases">
        <title>Complete genome sequence of a deeply braunched marine Bacteroidia bacterium Draconibacterium orientale type strain FH5T.</title>
        <authorList>
            <person name="Li X."/>
            <person name="Wang X."/>
            <person name="Xie Z."/>
            <person name="Du Z."/>
            <person name="Chen G."/>
        </authorList>
    </citation>
    <scope>NUCLEOTIDE SEQUENCE [LARGE SCALE GENOMIC DNA]</scope>
    <source>
        <strain evidence="9 11">FH5</strain>
    </source>
</reference>
<sequence length="787" mass="88360">MIKNYLTTALRFLKRNKLFAGINIMGLSLALAASFVILLYVINELSYNTSFKNRKQIYRVLHNNADIKITDDGAPYILTKHLQDEFPQIKYVAPTHFVTEFSVKMNEDYIPVDRVVGADSDIFNVFDINVRGQQANILDEPNSIILSKELAQKLFPDQDPIGQNLVAQIDEKDEVLEVKGVFDNFPVNSTFQADCFINVKWTLQQINSRIKERDAETDWRSMYWQTWLLLDKNNSGGSLDEQFRSLEKEVFSDDEKYEFSLQNLSDVYFGSQDINSGLPQGNLKNIRIFSAIALLVILIAALNYIILSTAVSTGRSKEIGIRKTNGAGAKSIRRQLLNESLILSILVLPVALFLAWMGKPYAEDLFQTKLLILRSNIVIYVSVYVSLTLLIGLVSGLYTASYLSKLNVISILNNSVRTGKRKSRVRSALIVAQLVIFCIFVSSTLIIYSQYKYALEKDPGYYNKDVLFVDMGRSSQSSKAFINSIKAFPDVLAAGGAIDALPMTSFFAYPMEFPGDKSQKVPIELLAVDYNFLEAMGIQVIKGRSFELGDDENAYILNENAVNELGLSDPVGKKIDVVDGTVIGVVKNFNLHSFHSKIPPLIMFASDDFAQQVAVHYKTGTLESVLPLIKSEWQKIVPNEPMNYKTMDEFLKEVYTEEKNLSVIVSVSAFFALLIASFGLFGLTLFIMKSQTKEIGIKKVCGSSGQGIVLSFLSKNFIMVVIATLLSVPPTIFVMNKWLSNFAFKTDISWWVFVITFVCAAIVALSTVLFHSYRASRINPVEALRYE</sequence>
<feature type="transmembrane region" description="Helical" evidence="6">
    <location>
        <begin position="661"/>
        <end position="687"/>
    </location>
</feature>
<accession>X5DKP3</accession>
<protein>
    <submittedName>
        <fullName evidence="10">Putative ABC transport system permease protein</fullName>
    </submittedName>
</protein>
<comment type="subcellular location">
    <subcellularLocation>
        <location evidence="1">Cell membrane</location>
        <topology evidence="1">Multi-pass membrane protein</topology>
    </subcellularLocation>
</comment>
<dbReference type="Proteomes" id="UP000181981">
    <property type="component" value="Unassembled WGS sequence"/>
</dbReference>
<feature type="transmembrane region" description="Helical" evidence="6">
    <location>
        <begin position="20"/>
        <end position="42"/>
    </location>
</feature>
<evidence type="ECO:0000256" key="6">
    <source>
        <dbReference type="SAM" id="Phobius"/>
    </source>
</evidence>
<evidence type="ECO:0000313" key="10">
    <source>
        <dbReference type="EMBL" id="SES89151.1"/>
    </source>
</evidence>
<dbReference type="eggNOG" id="COG0577">
    <property type="taxonomic scope" value="Bacteria"/>
</dbReference>
<dbReference type="InterPro" id="IPR025857">
    <property type="entry name" value="MacB_PCD"/>
</dbReference>
<reference evidence="10 12" key="2">
    <citation type="submission" date="2016-10" db="EMBL/GenBank/DDBJ databases">
        <authorList>
            <person name="de Groot N.N."/>
        </authorList>
    </citation>
    <scope>NUCLEOTIDE SEQUENCE [LARGE SCALE GENOMIC DNA]</scope>
    <source>
        <strain evidence="10 12">DSM 25947</strain>
    </source>
</reference>
<keyword evidence="11" id="KW-1185">Reference proteome</keyword>
<name>X5DKP3_9BACT</name>
<feature type="domain" description="MacB-like periplasmic core" evidence="8">
    <location>
        <begin position="21"/>
        <end position="213"/>
    </location>
</feature>
<dbReference type="OrthoDB" id="1109882at2"/>
<feature type="transmembrane region" description="Helical" evidence="6">
    <location>
        <begin position="708"/>
        <end position="728"/>
    </location>
</feature>
<keyword evidence="3 6" id="KW-0812">Transmembrane</keyword>
<keyword evidence="2" id="KW-1003">Cell membrane</keyword>
<dbReference type="GO" id="GO:0005886">
    <property type="term" value="C:plasma membrane"/>
    <property type="evidence" value="ECO:0007669"/>
    <property type="project" value="UniProtKB-SubCell"/>
</dbReference>
<dbReference type="InterPro" id="IPR050250">
    <property type="entry name" value="Macrolide_Exporter_MacB"/>
</dbReference>
<evidence type="ECO:0000256" key="2">
    <source>
        <dbReference type="ARBA" id="ARBA00022475"/>
    </source>
</evidence>
<evidence type="ECO:0000313" key="9">
    <source>
        <dbReference type="EMBL" id="AHW61749.1"/>
    </source>
</evidence>
<evidence type="ECO:0000256" key="4">
    <source>
        <dbReference type="ARBA" id="ARBA00022989"/>
    </source>
</evidence>
<evidence type="ECO:0000256" key="1">
    <source>
        <dbReference type="ARBA" id="ARBA00004651"/>
    </source>
</evidence>
<dbReference type="PANTHER" id="PTHR30572">
    <property type="entry name" value="MEMBRANE COMPONENT OF TRANSPORTER-RELATED"/>
    <property type="match status" value="1"/>
</dbReference>
<dbReference type="EMBL" id="FOHT01000003">
    <property type="protein sequence ID" value="SES89151.1"/>
    <property type="molecule type" value="Genomic_DNA"/>
</dbReference>
<feature type="transmembrane region" description="Helical" evidence="6">
    <location>
        <begin position="425"/>
        <end position="448"/>
    </location>
</feature>
<dbReference type="Proteomes" id="UP000023772">
    <property type="component" value="Chromosome"/>
</dbReference>
<evidence type="ECO:0000313" key="12">
    <source>
        <dbReference type="Proteomes" id="UP000181981"/>
    </source>
</evidence>
<feature type="transmembrane region" description="Helical" evidence="6">
    <location>
        <begin position="748"/>
        <end position="770"/>
    </location>
</feature>
<dbReference type="InterPro" id="IPR003838">
    <property type="entry name" value="ABC3_permease_C"/>
</dbReference>
<evidence type="ECO:0000256" key="5">
    <source>
        <dbReference type="ARBA" id="ARBA00023136"/>
    </source>
</evidence>
<dbReference type="AlphaFoldDB" id="X5DKP3"/>
<dbReference type="EMBL" id="CP007451">
    <property type="protein sequence ID" value="AHW61749.1"/>
    <property type="molecule type" value="Genomic_DNA"/>
</dbReference>
<dbReference type="RefSeq" id="WP_038557181.1">
    <property type="nucleotide sequence ID" value="NZ_FOHT01000003.1"/>
</dbReference>
<feature type="transmembrane region" description="Helical" evidence="6">
    <location>
        <begin position="340"/>
        <end position="357"/>
    </location>
</feature>
<dbReference type="Pfam" id="PF12704">
    <property type="entry name" value="MacB_PCD"/>
    <property type="match status" value="2"/>
</dbReference>
<feature type="domain" description="MacB-like periplasmic core" evidence="8">
    <location>
        <begin position="512"/>
        <end position="590"/>
    </location>
</feature>
<feature type="domain" description="ABC3 transporter permease C-terminal" evidence="7">
    <location>
        <begin position="291"/>
        <end position="407"/>
    </location>
</feature>
<dbReference type="KEGG" id="dori:FH5T_07520"/>
<evidence type="ECO:0000259" key="8">
    <source>
        <dbReference type="Pfam" id="PF12704"/>
    </source>
</evidence>
<evidence type="ECO:0000313" key="11">
    <source>
        <dbReference type="Proteomes" id="UP000023772"/>
    </source>
</evidence>
<dbReference type="Pfam" id="PF02687">
    <property type="entry name" value="FtsX"/>
    <property type="match status" value="2"/>
</dbReference>
<evidence type="ECO:0000256" key="3">
    <source>
        <dbReference type="ARBA" id="ARBA00022692"/>
    </source>
</evidence>
<dbReference type="HOGENOM" id="CLU_008713_1_0_10"/>
<gene>
    <name evidence="9" type="ORF">FH5T_07520</name>
    <name evidence="10" type="ORF">SAMN05444285_10353</name>
</gene>
<proteinExistence type="predicted"/>
<keyword evidence="4 6" id="KW-1133">Transmembrane helix</keyword>
<feature type="domain" description="ABC3 transporter permease C-terminal" evidence="7">
    <location>
        <begin position="667"/>
        <end position="780"/>
    </location>
</feature>
<dbReference type="PANTHER" id="PTHR30572:SF18">
    <property type="entry name" value="ABC-TYPE MACROLIDE FAMILY EXPORT SYSTEM PERMEASE COMPONENT 2"/>
    <property type="match status" value="1"/>
</dbReference>
<evidence type="ECO:0000259" key="7">
    <source>
        <dbReference type="Pfam" id="PF02687"/>
    </source>
</evidence>
<feature type="transmembrane region" description="Helical" evidence="6">
    <location>
        <begin position="377"/>
        <end position="404"/>
    </location>
</feature>